<dbReference type="GO" id="GO:0016020">
    <property type="term" value="C:membrane"/>
    <property type="evidence" value="ECO:0007669"/>
    <property type="project" value="InterPro"/>
</dbReference>
<dbReference type="SMART" id="SM00054">
    <property type="entry name" value="EFh"/>
    <property type="match status" value="2"/>
</dbReference>
<feature type="transmembrane region" description="Helical" evidence="9">
    <location>
        <begin position="225"/>
        <end position="247"/>
    </location>
</feature>
<feature type="transmembrane region" description="Helical" evidence="9">
    <location>
        <begin position="504"/>
        <end position="522"/>
    </location>
</feature>
<evidence type="ECO:0000313" key="13">
    <source>
        <dbReference type="Proteomes" id="UP001370490"/>
    </source>
</evidence>
<dbReference type="EMBL" id="JBAMMX010000010">
    <property type="protein sequence ID" value="KAK6932646.1"/>
    <property type="molecule type" value="Genomic_DNA"/>
</dbReference>
<keyword evidence="7" id="KW-0406">Ion transport</keyword>
<sequence>MSRATVFALLLLMATNSGSTRTIKEHLSLISDGMDNEGNTTSMIAMKLESTSVTCTPVYDFLPCTTVVWGQLFLIVVYEYLISLGEGFVSSGSDLMFQLLGPGIFGSSTFHLLGTIPEVALVLVSGLTASTDSAEEQAEMSMAMLAGSAVMLLTLIWGACVASGSYDLSQSSSSPSLNIRKLFSSDYGIQTDNETRHAARILIVSLIPFLILQLPKFIGSSCARIAILVSLIISVALLCLYIFSQIFQPWIQTRRYEFLIRRCVPSSILQKFLTSKGIPDQSLLRDLFKDIDQNNNGQISVDELRALILGIQLEEVGLKASNFVENVLKQFDISGDARISETEFVYGLSRWVSDTMASDGSVGSAITEFFSDSFKKTEEEHKKVATQRRSTQTPARSWWNFTKSTFLLVLGTAIMSFLALPLMESVSEFASDINISSFAITYVVIPLSLNYREAISMITTIRQKNKKDAALTLSEMYGAVFMSNMMGLTMFLLLVFIRDLSWDFSAEVLVVLIICAIMGIYSSICTKFPFWSSIIAFLLYPSSLLIIYILTTVFGWS</sequence>
<feature type="transmembrane region" description="Helical" evidence="9">
    <location>
        <begin position="110"/>
        <end position="130"/>
    </location>
</feature>
<dbReference type="InterPro" id="IPR004713">
    <property type="entry name" value="CaH_exchang"/>
</dbReference>
<dbReference type="CDD" id="cd00051">
    <property type="entry name" value="EFh"/>
    <property type="match status" value="1"/>
</dbReference>
<evidence type="ECO:0000259" key="11">
    <source>
        <dbReference type="PROSITE" id="PS50222"/>
    </source>
</evidence>
<feature type="domain" description="EF-hand" evidence="11">
    <location>
        <begin position="319"/>
        <end position="354"/>
    </location>
</feature>
<evidence type="ECO:0000256" key="1">
    <source>
        <dbReference type="ARBA" id="ARBA00004127"/>
    </source>
</evidence>
<gene>
    <name evidence="12" type="ORF">RJ641_002270</name>
</gene>
<comment type="caution">
    <text evidence="12">The sequence shown here is derived from an EMBL/GenBank/DDBJ whole genome shotgun (WGS) entry which is preliminary data.</text>
</comment>
<dbReference type="InterPro" id="IPR011992">
    <property type="entry name" value="EF-hand-dom_pair"/>
</dbReference>
<dbReference type="GO" id="GO:0015369">
    <property type="term" value="F:calcium:proton antiporter activity"/>
    <property type="evidence" value="ECO:0007669"/>
    <property type="project" value="TreeGrafter"/>
</dbReference>
<keyword evidence="13" id="KW-1185">Reference proteome</keyword>
<feature type="transmembrane region" description="Helical" evidence="9">
    <location>
        <begin position="405"/>
        <end position="423"/>
    </location>
</feature>
<feature type="transmembrane region" description="Helical" evidence="9">
    <location>
        <begin position="534"/>
        <end position="556"/>
    </location>
</feature>
<dbReference type="AlphaFoldDB" id="A0AAN8VML3"/>
<evidence type="ECO:0000256" key="4">
    <source>
        <dbReference type="ARBA" id="ARBA00022692"/>
    </source>
</evidence>
<keyword evidence="10" id="KW-0732">Signal</keyword>
<evidence type="ECO:0000256" key="7">
    <source>
        <dbReference type="ARBA" id="ARBA00023065"/>
    </source>
</evidence>
<evidence type="ECO:0000256" key="6">
    <source>
        <dbReference type="ARBA" id="ARBA00022989"/>
    </source>
</evidence>
<evidence type="ECO:0000256" key="2">
    <source>
        <dbReference type="ARBA" id="ARBA00022448"/>
    </source>
</evidence>
<dbReference type="GO" id="GO:0006874">
    <property type="term" value="P:intracellular calcium ion homeostasis"/>
    <property type="evidence" value="ECO:0007669"/>
    <property type="project" value="TreeGrafter"/>
</dbReference>
<evidence type="ECO:0000256" key="8">
    <source>
        <dbReference type="ARBA" id="ARBA00023136"/>
    </source>
</evidence>
<dbReference type="PANTHER" id="PTHR31503:SF80">
    <property type="entry name" value="EF-HAND DOMAIN-CONTAINING PROTEIN"/>
    <property type="match status" value="1"/>
</dbReference>
<dbReference type="InterPro" id="IPR004837">
    <property type="entry name" value="NaCa_Exmemb"/>
</dbReference>
<feature type="chain" id="PRO_5042847027" evidence="10">
    <location>
        <begin position="21"/>
        <end position="557"/>
    </location>
</feature>
<keyword evidence="3" id="KW-0050">Antiport</keyword>
<keyword evidence="6 9" id="KW-1133">Transmembrane helix</keyword>
<evidence type="ECO:0000256" key="10">
    <source>
        <dbReference type="SAM" id="SignalP"/>
    </source>
</evidence>
<feature type="domain" description="EF-hand" evidence="11">
    <location>
        <begin position="279"/>
        <end position="314"/>
    </location>
</feature>
<dbReference type="InterPro" id="IPR002048">
    <property type="entry name" value="EF_hand_dom"/>
</dbReference>
<evidence type="ECO:0000256" key="9">
    <source>
        <dbReference type="SAM" id="Phobius"/>
    </source>
</evidence>
<dbReference type="PROSITE" id="PS00018">
    <property type="entry name" value="EF_HAND_1"/>
    <property type="match status" value="1"/>
</dbReference>
<comment type="subcellular location">
    <subcellularLocation>
        <location evidence="1">Endomembrane system</location>
        <topology evidence="1">Multi-pass membrane protein</topology>
    </subcellularLocation>
</comment>
<dbReference type="Proteomes" id="UP001370490">
    <property type="component" value="Unassembled WGS sequence"/>
</dbReference>
<dbReference type="Pfam" id="PF13499">
    <property type="entry name" value="EF-hand_7"/>
    <property type="match status" value="1"/>
</dbReference>
<dbReference type="InterPro" id="IPR018247">
    <property type="entry name" value="EF_Hand_1_Ca_BS"/>
</dbReference>
<evidence type="ECO:0000256" key="5">
    <source>
        <dbReference type="ARBA" id="ARBA00022837"/>
    </source>
</evidence>
<feature type="signal peptide" evidence="10">
    <location>
        <begin position="1"/>
        <end position="20"/>
    </location>
</feature>
<feature type="transmembrane region" description="Helical" evidence="9">
    <location>
        <begin position="476"/>
        <end position="498"/>
    </location>
</feature>
<dbReference type="Pfam" id="PF01699">
    <property type="entry name" value="Na_Ca_ex"/>
    <property type="match status" value="1"/>
</dbReference>
<reference evidence="12 13" key="1">
    <citation type="submission" date="2023-12" db="EMBL/GenBank/DDBJ databases">
        <title>A high-quality genome assembly for Dillenia turbinata (Dilleniales).</title>
        <authorList>
            <person name="Chanderbali A."/>
        </authorList>
    </citation>
    <scope>NUCLEOTIDE SEQUENCE [LARGE SCALE GENOMIC DNA]</scope>
    <source>
        <strain evidence="12">LSX21</strain>
        <tissue evidence="12">Leaf</tissue>
    </source>
</reference>
<dbReference type="PANTHER" id="PTHR31503">
    <property type="entry name" value="VACUOLAR CALCIUM ION TRANSPORTER"/>
    <property type="match status" value="1"/>
</dbReference>
<dbReference type="Gene3D" id="1.10.238.10">
    <property type="entry name" value="EF-hand"/>
    <property type="match status" value="1"/>
</dbReference>
<keyword evidence="4 9" id="KW-0812">Transmembrane</keyword>
<keyword evidence="5" id="KW-0106">Calcium</keyword>
<keyword evidence="2" id="KW-0813">Transport</keyword>
<evidence type="ECO:0000313" key="12">
    <source>
        <dbReference type="EMBL" id="KAK6932646.1"/>
    </source>
</evidence>
<name>A0AAN8VML3_9MAGN</name>
<keyword evidence="8 9" id="KW-0472">Membrane</keyword>
<dbReference type="GO" id="GO:0005509">
    <property type="term" value="F:calcium ion binding"/>
    <property type="evidence" value="ECO:0007669"/>
    <property type="project" value="InterPro"/>
</dbReference>
<dbReference type="SUPFAM" id="SSF47473">
    <property type="entry name" value="EF-hand"/>
    <property type="match status" value="1"/>
</dbReference>
<feature type="transmembrane region" description="Helical" evidence="9">
    <location>
        <begin position="68"/>
        <end position="89"/>
    </location>
</feature>
<evidence type="ECO:0000256" key="3">
    <source>
        <dbReference type="ARBA" id="ARBA00022449"/>
    </source>
</evidence>
<dbReference type="PROSITE" id="PS50222">
    <property type="entry name" value="EF_HAND_2"/>
    <property type="match status" value="2"/>
</dbReference>
<proteinExistence type="predicted"/>
<organism evidence="12 13">
    <name type="scientific">Dillenia turbinata</name>
    <dbReference type="NCBI Taxonomy" id="194707"/>
    <lineage>
        <taxon>Eukaryota</taxon>
        <taxon>Viridiplantae</taxon>
        <taxon>Streptophyta</taxon>
        <taxon>Embryophyta</taxon>
        <taxon>Tracheophyta</taxon>
        <taxon>Spermatophyta</taxon>
        <taxon>Magnoliopsida</taxon>
        <taxon>eudicotyledons</taxon>
        <taxon>Gunneridae</taxon>
        <taxon>Pentapetalae</taxon>
        <taxon>Dilleniales</taxon>
        <taxon>Dilleniaceae</taxon>
        <taxon>Dillenia</taxon>
    </lineage>
</organism>
<protein>
    <submittedName>
        <fullName evidence="12">Sodium/calcium exchanger membrane region</fullName>
    </submittedName>
</protein>
<accession>A0AAN8VML3</accession>
<feature type="transmembrane region" description="Helical" evidence="9">
    <location>
        <begin position="435"/>
        <end position="455"/>
    </location>
</feature>
<dbReference type="GO" id="GO:0012505">
    <property type="term" value="C:endomembrane system"/>
    <property type="evidence" value="ECO:0007669"/>
    <property type="project" value="UniProtKB-SubCell"/>
</dbReference>
<feature type="transmembrane region" description="Helical" evidence="9">
    <location>
        <begin position="142"/>
        <end position="162"/>
    </location>
</feature>